<organism evidence="1 2">
    <name type="scientific">Ignelater luminosus</name>
    <name type="common">Cucubano</name>
    <name type="synonym">Pyrophorus luminosus</name>
    <dbReference type="NCBI Taxonomy" id="2038154"/>
    <lineage>
        <taxon>Eukaryota</taxon>
        <taxon>Metazoa</taxon>
        <taxon>Ecdysozoa</taxon>
        <taxon>Arthropoda</taxon>
        <taxon>Hexapoda</taxon>
        <taxon>Insecta</taxon>
        <taxon>Pterygota</taxon>
        <taxon>Neoptera</taxon>
        <taxon>Endopterygota</taxon>
        <taxon>Coleoptera</taxon>
        <taxon>Polyphaga</taxon>
        <taxon>Elateriformia</taxon>
        <taxon>Elateroidea</taxon>
        <taxon>Elateridae</taxon>
        <taxon>Agrypninae</taxon>
        <taxon>Pyrophorini</taxon>
        <taxon>Ignelater</taxon>
    </lineage>
</organism>
<evidence type="ECO:0000313" key="2">
    <source>
        <dbReference type="Proteomes" id="UP000801492"/>
    </source>
</evidence>
<name>A0A8K0GNY5_IGNLU</name>
<dbReference type="Proteomes" id="UP000801492">
    <property type="component" value="Unassembled WGS sequence"/>
</dbReference>
<dbReference type="EMBL" id="VTPC01000760">
    <property type="protein sequence ID" value="KAF2904483.1"/>
    <property type="molecule type" value="Genomic_DNA"/>
</dbReference>
<evidence type="ECO:0008006" key="3">
    <source>
        <dbReference type="Google" id="ProtNLM"/>
    </source>
</evidence>
<sequence>MHFFAHGSYQKSIGKDNHCGLLQAGVSRCLKEVVRIINEHIAHRYVTFSNNSQAMTAVKTRFFEKLNFPGIVGCIDCTHIAIVPPPANNVKYPAHVFMNRKGHYSINCQII</sequence>
<gene>
    <name evidence="1" type="ORF">ILUMI_01686</name>
</gene>
<proteinExistence type="predicted"/>
<dbReference type="OrthoDB" id="6770542at2759"/>
<reference evidence="1" key="1">
    <citation type="submission" date="2019-08" db="EMBL/GenBank/DDBJ databases">
        <title>The genome of the North American firefly Photinus pyralis.</title>
        <authorList>
            <consortium name="Photinus pyralis genome working group"/>
            <person name="Fallon T.R."/>
            <person name="Sander Lower S.E."/>
            <person name="Weng J.-K."/>
        </authorList>
    </citation>
    <scope>NUCLEOTIDE SEQUENCE</scope>
    <source>
        <strain evidence="1">TRF0915ILg1</strain>
        <tissue evidence="1">Whole body</tissue>
    </source>
</reference>
<keyword evidence="2" id="KW-1185">Reference proteome</keyword>
<comment type="caution">
    <text evidence="1">The sequence shown here is derived from an EMBL/GenBank/DDBJ whole genome shotgun (WGS) entry which is preliminary data.</text>
</comment>
<evidence type="ECO:0000313" key="1">
    <source>
        <dbReference type="EMBL" id="KAF2904483.1"/>
    </source>
</evidence>
<dbReference type="AlphaFoldDB" id="A0A8K0GNY5"/>
<accession>A0A8K0GNY5</accession>
<protein>
    <recommendedName>
        <fullName evidence="3">Nuclease HARBI1</fullName>
    </recommendedName>
</protein>